<accession>A0ABY2DPK0</accession>
<comment type="caution">
    <text evidence="1">The sequence shown here is derived from an EMBL/GenBank/DDBJ whole genome shotgun (WGS) entry which is preliminary data.</text>
</comment>
<proteinExistence type="predicted"/>
<dbReference type="EMBL" id="SMLH01000007">
    <property type="protein sequence ID" value="TDE28215.1"/>
    <property type="molecule type" value="Genomic_DNA"/>
</dbReference>
<evidence type="ECO:0000313" key="2">
    <source>
        <dbReference type="Proteomes" id="UP000294685"/>
    </source>
</evidence>
<name>A0ABY2DPK0_9FLAO</name>
<protein>
    <submittedName>
        <fullName evidence="1">Uncharacterized protein</fullName>
    </submittedName>
</protein>
<dbReference type="RefSeq" id="WP_131998036.1">
    <property type="nucleotide sequence ID" value="NZ_SMLH01000007.1"/>
</dbReference>
<dbReference type="Proteomes" id="UP000294685">
    <property type="component" value="Unassembled WGS sequence"/>
</dbReference>
<gene>
    <name evidence="1" type="ORF">E0I61_11815</name>
</gene>
<sequence>MDENITAEMALVEKSASLMTKISAVNETVASQSSVGGLQGINLGVSGEFVILSKTGITNVYKSAVIGA</sequence>
<reference evidence="1 2" key="1">
    <citation type="submission" date="2019-03" db="EMBL/GenBank/DDBJ databases">
        <title>Novel species of Flavobacterium.</title>
        <authorList>
            <person name="Liu Q."/>
            <person name="Xin Y.-H."/>
        </authorList>
    </citation>
    <scope>NUCLEOTIDE SEQUENCE [LARGE SCALE GENOMIC DNA]</scope>
    <source>
        <strain evidence="1 2">LB2P22</strain>
    </source>
</reference>
<organism evidence="1 2">
    <name type="scientific">Flavobacterium ranwuense</name>
    <dbReference type="NCBI Taxonomy" id="2541725"/>
    <lineage>
        <taxon>Bacteria</taxon>
        <taxon>Pseudomonadati</taxon>
        <taxon>Bacteroidota</taxon>
        <taxon>Flavobacteriia</taxon>
        <taxon>Flavobacteriales</taxon>
        <taxon>Flavobacteriaceae</taxon>
        <taxon>Flavobacterium</taxon>
    </lineage>
</organism>
<evidence type="ECO:0000313" key="1">
    <source>
        <dbReference type="EMBL" id="TDE28215.1"/>
    </source>
</evidence>
<keyword evidence="2" id="KW-1185">Reference proteome</keyword>